<dbReference type="RefSeq" id="WP_163909297.1">
    <property type="nucleotide sequence ID" value="NZ_JAAAXX010000001.1"/>
</dbReference>
<evidence type="ECO:0000256" key="2">
    <source>
        <dbReference type="SAM" id="SignalP"/>
    </source>
</evidence>
<comment type="caution">
    <text evidence="3">The sequence shown here is derived from an EMBL/GenBank/DDBJ whole genome shotgun (WGS) entry which is preliminary data.</text>
</comment>
<name>A0A6L5BZY3_9PSED</name>
<organism evidence="3 4">
    <name type="scientific">Pseudomonas frederiksbergensis</name>
    <dbReference type="NCBI Taxonomy" id="104087"/>
    <lineage>
        <taxon>Bacteria</taxon>
        <taxon>Pseudomonadati</taxon>
        <taxon>Pseudomonadota</taxon>
        <taxon>Gammaproteobacteria</taxon>
        <taxon>Pseudomonadales</taxon>
        <taxon>Pseudomonadaceae</taxon>
        <taxon>Pseudomonas</taxon>
    </lineage>
</organism>
<keyword evidence="2" id="KW-0732">Signal</keyword>
<evidence type="ECO:0000313" key="4">
    <source>
        <dbReference type="Proteomes" id="UP000475265"/>
    </source>
</evidence>
<feature type="region of interest" description="Disordered" evidence="1">
    <location>
        <begin position="26"/>
        <end position="104"/>
    </location>
</feature>
<evidence type="ECO:0000256" key="1">
    <source>
        <dbReference type="SAM" id="MobiDB-lite"/>
    </source>
</evidence>
<proteinExistence type="predicted"/>
<reference evidence="3 4" key="1">
    <citation type="submission" date="2019-12" db="EMBL/GenBank/DDBJ databases">
        <title>Endophytic bacteria associated with Panax ginseng seedlings.</title>
        <authorList>
            <person name="Park J.M."/>
            <person name="Shin R."/>
            <person name="Jo S.H."/>
        </authorList>
    </citation>
    <scope>NUCLEOTIDE SEQUENCE [LARGE SCALE GENOMIC DNA]</scope>
    <source>
        <strain evidence="3 4">PgKB32</strain>
    </source>
</reference>
<feature type="chain" id="PRO_5027115460" evidence="2">
    <location>
        <begin position="25"/>
        <end position="104"/>
    </location>
</feature>
<feature type="compositionally biased region" description="Gly residues" evidence="1">
    <location>
        <begin position="71"/>
        <end position="104"/>
    </location>
</feature>
<feature type="signal peptide" evidence="2">
    <location>
        <begin position="1"/>
        <end position="24"/>
    </location>
</feature>
<dbReference type="AlphaFoldDB" id="A0A6L5BZY3"/>
<dbReference type="EMBL" id="JAAAXX010000001">
    <property type="protein sequence ID" value="KAF2393953.1"/>
    <property type="molecule type" value="Genomic_DNA"/>
</dbReference>
<gene>
    <name evidence="3" type="ORF">FX983_01923</name>
</gene>
<sequence length="104" mass="9000">MITTKITSLLLAGLLCAAPLASYAANDAPDATGTKSGGVSGSTLPPNSTPGAPSGGKATNNGTNSSSTGSGVNGSNGGTSGSGAGGGTGAAGGGTGGAGGGTGS</sequence>
<evidence type="ECO:0000313" key="3">
    <source>
        <dbReference type="EMBL" id="KAF2393953.1"/>
    </source>
</evidence>
<accession>A0A6L5BZY3</accession>
<feature type="compositionally biased region" description="Low complexity" evidence="1">
    <location>
        <begin position="55"/>
        <end position="70"/>
    </location>
</feature>
<protein>
    <submittedName>
        <fullName evidence="3">Uncharacterized protein</fullName>
    </submittedName>
</protein>
<dbReference type="Proteomes" id="UP000475265">
    <property type="component" value="Unassembled WGS sequence"/>
</dbReference>